<accession>A0A1G1ZLS9</accession>
<dbReference type="Proteomes" id="UP000177942">
    <property type="component" value="Unassembled WGS sequence"/>
</dbReference>
<feature type="transmembrane region" description="Helical" evidence="1">
    <location>
        <begin position="35"/>
        <end position="56"/>
    </location>
</feature>
<keyword evidence="1" id="KW-0812">Transmembrane</keyword>
<keyword evidence="1" id="KW-0472">Membrane</keyword>
<sequence length="179" mass="19497">MATKYPDFTEDSRQSRSEKFMNIRKTTGFTLIETLIYAAIVAGFITVSLSVVYQMIDFSGRLRNQREINENQRFLIQKLDWILNSADTINSPPLGGSGNTLSVNKLNFAQNPLVVDADGGAVRLSSGGGLPVPLTNNYASTTNLIFEHLNFSGQSALRITGTLFNASASTSIDATIIVK</sequence>
<proteinExistence type="predicted"/>
<name>A0A1G1ZLS9_9BACT</name>
<organism evidence="2 3">
    <name type="scientific">Candidatus Harrisonbacteria bacterium RIFCSPLOWO2_01_FULL_44_18</name>
    <dbReference type="NCBI Taxonomy" id="1798407"/>
    <lineage>
        <taxon>Bacteria</taxon>
        <taxon>Candidatus Harrisoniibacteriota</taxon>
    </lineage>
</organism>
<keyword evidence="1" id="KW-1133">Transmembrane helix</keyword>
<evidence type="ECO:0008006" key="4">
    <source>
        <dbReference type="Google" id="ProtNLM"/>
    </source>
</evidence>
<reference evidence="2 3" key="1">
    <citation type="journal article" date="2016" name="Nat. Commun.">
        <title>Thousands of microbial genomes shed light on interconnected biogeochemical processes in an aquifer system.</title>
        <authorList>
            <person name="Anantharaman K."/>
            <person name="Brown C.T."/>
            <person name="Hug L.A."/>
            <person name="Sharon I."/>
            <person name="Castelle C.J."/>
            <person name="Probst A.J."/>
            <person name="Thomas B.C."/>
            <person name="Singh A."/>
            <person name="Wilkins M.J."/>
            <person name="Karaoz U."/>
            <person name="Brodie E.L."/>
            <person name="Williams K.H."/>
            <person name="Hubbard S.S."/>
            <person name="Banfield J.F."/>
        </authorList>
    </citation>
    <scope>NUCLEOTIDE SEQUENCE [LARGE SCALE GENOMIC DNA]</scope>
</reference>
<protein>
    <recommendedName>
        <fullName evidence="4">Prepilin-type N-terminal cleavage/methylation domain-containing protein</fullName>
    </recommendedName>
</protein>
<dbReference type="EMBL" id="MHJJ01000008">
    <property type="protein sequence ID" value="OGY65514.1"/>
    <property type="molecule type" value="Genomic_DNA"/>
</dbReference>
<gene>
    <name evidence="2" type="ORF">A3A16_01455</name>
</gene>
<evidence type="ECO:0000313" key="3">
    <source>
        <dbReference type="Proteomes" id="UP000177942"/>
    </source>
</evidence>
<evidence type="ECO:0000256" key="1">
    <source>
        <dbReference type="SAM" id="Phobius"/>
    </source>
</evidence>
<dbReference type="STRING" id="1798407.A3A16_01455"/>
<evidence type="ECO:0000313" key="2">
    <source>
        <dbReference type="EMBL" id="OGY65514.1"/>
    </source>
</evidence>
<dbReference type="AlphaFoldDB" id="A0A1G1ZLS9"/>
<comment type="caution">
    <text evidence="2">The sequence shown here is derived from an EMBL/GenBank/DDBJ whole genome shotgun (WGS) entry which is preliminary data.</text>
</comment>